<dbReference type="FunFam" id="3.30.70.270:FF:000001">
    <property type="entry name" value="Diguanylate cyclase domain protein"/>
    <property type="match status" value="1"/>
</dbReference>
<dbReference type="GO" id="GO:1902201">
    <property type="term" value="P:negative regulation of bacterial-type flagellum-dependent cell motility"/>
    <property type="evidence" value="ECO:0007669"/>
    <property type="project" value="TreeGrafter"/>
</dbReference>
<evidence type="ECO:0000259" key="5">
    <source>
        <dbReference type="PROSITE" id="PS50887"/>
    </source>
</evidence>
<comment type="catalytic activity">
    <reaction evidence="3">
        <text>2 GTP = 3',3'-c-di-GMP + 2 diphosphate</text>
        <dbReference type="Rhea" id="RHEA:24898"/>
        <dbReference type="ChEBI" id="CHEBI:33019"/>
        <dbReference type="ChEBI" id="CHEBI:37565"/>
        <dbReference type="ChEBI" id="CHEBI:58805"/>
        <dbReference type="EC" id="2.7.7.65"/>
    </reaction>
</comment>
<dbReference type="Pfam" id="PF00990">
    <property type="entry name" value="GGDEF"/>
    <property type="match status" value="1"/>
</dbReference>
<dbReference type="AlphaFoldDB" id="A0A4R1XVX6"/>
<evidence type="ECO:0000256" key="3">
    <source>
        <dbReference type="ARBA" id="ARBA00034247"/>
    </source>
</evidence>
<feature type="transmembrane region" description="Helical" evidence="4">
    <location>
        <begin position="62"/>
        <end position="84"/>
    </location>
</feature>
<dbReference type="NCBIfam" id="TIGR00254">
    <property type="entry name" value="GGDEF"/>
    <property type="match status" value="1"/>
</dbReference>
<evidence type="ECO:0000313" key="7">
    <source>
        <dbReference type="Proteomes" id="UP000294963"/>
    </source>
</evidence>
<dbReference type="InterPro" id="IPR043128">
    <property type="entry name" value="Rev_trsase/Diguanyl_cyclase"/>
</dbReference>
<name>A0A4R1XVX6_ACICA</name>
<dbReference type="InterPro" id="IPR000160">
    <property type="entry name" value="GGDEF_dom"/>
</dbReference>
<dbReference type="OrthoDB" id="9812260at2"/>
<feature type="transmembrane region" description="Helical" evidence="4">
    <location>
        <begin position="113"/>
        <end position="133"/>
    </location>
</feature>
<dbReference type="PANTHER" id="PTHR45138:SF9">
    <property type="entry name" value="DIGUANYLATE CYCLASE DGCM-RELATED"/>
    <property type="match status" value="1"/>
</dbReference>
<feature type="domain" description="GGDEF" evidence="5">
    <location>
        <begin position="245"/>
        <end position="378"/>
    </location>
</feature>
<organism evidence="6 7">
    <name type="scientific">Acinetobacter calcoaceticus</name>
    <dbReference type="NCBI Taxonomy" id="471"/>
    <lineage>
        <taxon>Bacteria</taxon>
        <taxon>Pseudomonadati</taxon>
        <taxon>Pseudomonadota</taxon>
        <taxon>Gammaproteobacteria</taxon>
        <taxon>Moraxellales</taxon>
        <taxon>Moraxellaceae</taxon>
        <taxon>Acinetobacter</taxon>
        <taxon>Acinetobacter calcoaceticus/baumannii complex</taxon>
    </lineage>
</organism>
<feature type="transmembrane region" description="Helical" evidence="4">
    <location>
        <begin position="181"/>
        <end position="205"/>
    </location>
</feature>
<evidence type="ECO:0000313" key="6">
    <source>
        <dbReference type="EMBL" id="TCM68737.1"/>
    </source>
</evidence>
<feature type="transmembrane region" description="Helical" evidence="4">
    <location>
        <begin position="21"/>
        <end position="42"/>
    </location>
</feature>
<dbReference type="GO" id="GO:0043709">
    <property type="term" value="P:cell adhesion involved in single-species biofilm formation"/>
    <property type="evidence" value="ECO:0007669"/>
    <property type="project" value="TreeGrafter"/>
</dbReference>
<evidence type="ECO:0000256" key="2">
    <source>
        <dbReference type="ARBA" id="ARBA00012528"/>
    </source>
</evidence>
<keyword evidence="7" id="KW-1185">Reference proteome</keyword>
<comment type="caution">
    <text evidence="6">The sequence shown here is derived from an EMBL/GenBank/DDBJ whole genome shotgun (WGS) entry which is preliminary data.</text>
</comment>
<accession>A0A4R1XVX6</accession>
<dbReference type="EC" id="2.7.7.65" evidence="2"/>
<protein>
    <recommendedName>
        <fullName evidence="2">diguanylate cyclase</fullName>
        <ecNumber evidence="2">2.7.7.65</ecNumber>
    </recommendedName>
</protein>
<keyword evidence="4" id="KW-0472">Membrane</keyword>
<evidence type="ECO:0000256" key="4">
    <source>
        <dbReference type="SAM" id="Phobius"/>
    </source>
</evidence>
<dbReference type="GO" id="GO:0005886">
    <property type="term" value="C:plasma membrane"/>
    <property type="evidence" value="ECO:0007669"/>
    <property type="project" value="TreeGrafter"/>
</dbReference>
<comment type="cofactor">
    <cofactor evidence="1">
        <name>Mg(2+)</name>
        <dbReference type="ChEBI" id="CHEBI:18420"/>
    </cofactor>
</comment>
<dbReference type="Proteomes" id="UP000294963">
    <property type="component" value="Unassembled WGS sequence"/>
</dbReference>
<feature type="transmembrane region" description="Helical" evidence="4">
    <location>
        <begin position="91"/>
        <end position="107"/>
    </location>
</feature>
<evidence type="ECO:0000256" key="1">
    <source>
        <dbReference type="ARBA" id="ARBA00001946"/>
    </source>
</evidence>
<dbReference type="PANTHER" id="PTHR45138">
    <property type="entry name" value="REGULATORY COMPONENTS OF SENSORY TRANSDUCTION SYSTEM"/>
    <property type="match status" value="1"/>
</dbReference>
<dbReference type="SMART" id="SM00267">
    <property type="entry name" value="GGDEF"/>
    <property type="match status" value="1"/>
</dbReference>
<keyword evidence="4" id="KW-0812">Transmembrane</keyword>
<proteinExistence type="predicted"/>
<reference evidence="6 7" key="1">
    <citation type="submission" date="2019-03" db="EMBL/GenBank/DDBJ databases">
        <title>Genomic analyses of the natural microbiome of Caenorhabditis elegans.</title>
        <authorList>
            <person name="Samuel B."/>
        </authorList>
    </citation>
    <scope>NUCLEOTIDE SEQUENCE [LARGE SCALE GENOMIC DNA]</scope>
    <source>
        <strain evidence="6 7">JUb89</strain>
    </source>
</reference>
<keyword evidence="4" id="KW-1133">Transmembrane helix</keyword>
<feature type="transmembrane region" description="Helical" evidence="4">
    <location>
        <begin position="138"/>
        <end position="157"/>
    </location>
</feature>
<dbReference type="InterPro" id="IPR029787">
    <property type="entry name" value="Nucleotide_cyclase"/>
</dbReference>
<dbReference type="InterPro" id="IPR050469">
    <property type="entry name" value="Diguanylate_Cyclase"/>
</dbReference>
<dbReference type="EMBL" id="SLVJ01000004">
    <property type="protein sequence ID" value="TCM68737.1"/>
    <property type="molecule type" value="Genomic_DNA"/>
</dbReference>
<dbReference type="SUPFAM" id="SSF55073">
    <property type="entry name" value="Nucleotide cyclase"/>
    <property type="match status" value="1"/>
</dbReference>
<dbReference type="PROSITE" id="PS50887">
    <property type="entry name" value="GGDEF"/>
    <property type="match status" value="1"/>
</dbReference>
<dbReference type="CDD" id="cd01949">
    <property type="entry name" value="GGDEF"/>
    <property type="match status" value="1"/>
</dbReference>
<dbReference type="GO" id="GO:0052621">
    <property type="term" value="F:diguanylate cyclase activity"/>
    <property type="evidence" value="ECO:0007669"/>
    <property type="project" value="UniProtKB-EC"/>
</dbReference>
<dbReference type="Gene3D" id="3.30.70.270">
    <property type="match status" value="1"/>
</dbReference>
<gene>
    <name evidence="6" type="ORF">EC844_104113</name>
</gene>
<sequence>MKNLQFLMQNNIIMSWSNLRKCILILALACGAHILWIVWKIYVFQTPELWQWVNLPMLKFQLILNAFSLLCLALLIIPCAVFTGRKWAERNFPYIIISVFVLTFFRDGYVIGIFSPATITGYICISGIGLLLFERKIVYPPLLLATSALISLGYFTVNKNLPYAPIFSIDLMYQYPFDSKFWVSSMTFFIVPILMMSLILCEVLLMQWRYRESIIEKLSQIDPLTNLYNRRSFNQHMRLIHNSKKKYAIIILDLDHFKNINDQYGHSTGDEALKQIAAVLAKNVRESDMVARFGGEEFIILLQDTLVIKTIEIAERCRQSIKDVKIQINAAEYIQLTASFGIATSESNYDIEQIIRYADQALYRAKQQGRDQIQAYDHNLPLHTVR</sequence>